<dbReference type="Pfam" id="PF02361">
    <property type="entry name" value="CbiQ"/>
    <property type="match status" value="1"/>
</dbReference>
<evidence type="ECO:0000313" key="6">
    <source>
        <dbReference type="EMBL" id="MBE5023480.1"/>
    </source>
</evidence>
<feature type="transmembrane region" description="Helical" evidence="5">
    <location>
        <begin position="26"/>
        <end position="58"/>
    </location>
</feature>
<dbReference type="RefSeq" id="WP_193528922.1">
    <property type="nucleotide sequence ID" value="NZ_JADCJZ010000001.1"/>
</dbReference>
<evidence type="ECO:0000256" key="2">
    <source>
        <dbReference type="ARBA" id="ARBA00022692"/>
    </source>
</evidence>
<organism evidence="6 7">
    <name type="scientific">Thermophilibacter gallinarum</name>
    <dbReference type="NCBI Taxonomy" id="2779357"/>
    <lineage>
        <taxon>Bacteria</taxon>
        <taxon>Bacillati</taxon>
        <taxon>Actinomycetota</taxon>
        <taxon>Coriobacteriia</taxon>
        <taxon>Coriobacteriales</taxon>
        <taxon>Atopobiaceae</taxon>
        <taxon>Thermophilibacter</taxon>
    </lineage>
</organism>
<sequence length="252" mass="25767">MRKVLVPGAYAPGSTLMHRLDPRAKLVLLLIATVGTFAAGTPWGLLVAGAGLVAALVASRTSPQTVLLGLRPAAVVLCLSVLSNAVVLVGQPGLSTAGLARSAAVVCRIALVVGFALSFSSTTPPPAIADGLASLMAPLSRVGVPVGAIAMSASVALRFIPLTVEEVERIRCAQRARGARLDEGGVLRRLRGWGQVLVPLVVGLFRRADELADAMCDRCYTGEQTALLGPLAPGDWAALALGALWAGVAVAL</sequence>
<protein>
    <submittedName>
        <fullName evidence="6">Energy-coupling factor transporter transmembrane protein EcfT</fullName>
    </submittedName>
</protein>
<evidence type="ECO:0000256" key="4">
    <source>
        <dbReference type="ARBA" id="ARBA00023136"/>
    </source>
</evidence>
<accession>A0ABR9QQY0</accession>
<evidence type="ECO:0000313" key="7">
    <source>
        <dbReference type="Proteomes" id="UP001194273"/>
    </source>
</evidence>
<evidence type="ECO:0000256" key="5">
    <source>
        <dbReference type="SAM" id="Phobius"/>
    </source>
</evidence>
<feature type="transmembrane region" description="Helical" evidence="5">
    <location>
        <begin position="102"/>
        <end position="122"/>
    </location>
</feature>
<evidence type="ECO:0000256" key="3">
    <source>
        <dbReference type="ARBA" id="ARBA00022989"/>
    </source>
</evidence>
<feature type="transmembrane region" description="Helical" evidence="5">
    <location>
        <begin position="142"/>
        <end position="161"/>
    </location>
</feature>
<gene>
    <name evidence="6" type="ORF">INF26_01255</name>
</gene>
<dbReference type="InterPro" id="IPR003339">
    <property type="entry name" value="ABC/ECF_trnsptr_transmembrane"/>
</dbReference>
<dbReference type="CDD" id="cd16914">
    <property type="entry name" value="EcfT"/>
    <property type="match status" value="1"/>
</dbReference>
<dbReference type="PANTHER" id="PTHR33514:SF13">
    <property type="entry name" value="PROTEIN ABCI12, CHLOROPLASTIC"/>
    <property type="match status" value="1"/>
</dbReference>
<keyword evidence="3 5" id="KW-1133">Transmembrane helix</keyword>
<keyword evidence="7" id="KW-1185">Reference proteome</keyword>
<dbReference type="Proteomes" id="UP001194273">
    <property type="component" value="Unassembled WGS sequence"/>
</dbReference>
<proteinExistence type="predicted"/>
<evidence type="ECO:0000256" key="1">
    <source>
        <dbReference type="ARBA" id="ARBA00004141"/>
    </source>
</evidence>
<name>A0ABR9QQY0_9ACTN</name>
<keyword evidence="4 5" id="KW-0472">Membrane</keyword>
<comment type="caution">
    <text evidence="6">The sequence shown here is derived from an EMBL/GenBank/DDBJ whole genome shotgun (WGS) entry which is preliminary data.</text>
</comment>
<feature type="transmembrane region" description="Helical" evidence="5">
    <location>
        <begin position="70"/>
        <end position="90"/>
    </location>
</feature>
<comment type="subcellular location">
    <subcellularLocation>
        <location evidence="1">Membrane</location>
        <topology evidence="1">Multi-pass membrane protein</topology>
    </subcellularLocation>
</comment>
<keyword evidence="2 5" id="KW-0812">Transmembrane</keyword>
<dbReference type="EMBL" id="JADCJZ010000001">
    <property type="protein sequence ID" value="MBE5023480.1"/>
    <property type="molecule type" value="Genomic_DNA"/>
</dbReference>
<reference evidence="6 7" key="1">
    <citation type="submission" date="2020-10" db="EMBL/GenBank/DDBJ databases">
        <title>ChiBAC.</title>
        <authorList>
            <person name="Zenner C."/>
            <person name="Hitch T.C.A."/>
            <person name="Clavel T."/>
        </authorList>
    </citation>
    <scope>NUCLEOTIDE SEQUENCE [LARGE SCALE GENOMIC DNA]</scope>
    <source>
        <strain evidence="6 7">DSM 107455</strain>
    </source>
</reference>
<dbReference type="PANTHER" id="PTHR33514">
    <property type="entry name" value="PROTEIN ABCI12, CHLOROPLASTIC"/>
    <property type="match status" value="1"/>
</dbReference>